<name>A0A1F7XAA2_9BACT</name>
<reference evidence="2 3" key="1">
    <citation type="journal article" date="2016" name="Nat. Commun.">
        <title>Thousands of microbial genomes shed light on interconnected biogeochemical processes in an aquifer system.</title>
        <authorList>
            <person name="Anantharaman K."/>
            <person name="Brown C.T."/>
            <person name="Hug L.A."/>
            <person name="Sharon I."/>
            <person name="Castelle C.J."/>
            <person name="Probst A.J."/>
            <person name="Thomas B.C."/>
            <person name="Singh A."/>
            <person name="Wilkins M.J."/>
            <person name="Karaoz U."/>
            <person name="Brodie E.L."/>
            <person name="Williams K.H."/>
            <person name="Hubbard S.S."/>
            <person name="Banfield J.F."/>
        </authorList>
    </citation>
    <scope>NUCLEOTIDE SEQUENCE [LARGE SCALE GENOMIC DNA]</scope>
</reference>
<organism evidence="2 3">
    <name type="scientific">Candidatus Woesebacteria bacterium RBG_16_34_12</name>
    <dbReference type="NCBI Taxonomy" id="1802480"/>
    <lineage>
        <taxon>Bacteria</taxon>
        <taxon>Candidatus Woeseibacteriota</taxon>
    </lineage>
</organism>
<proteinExistence type="predicted"/>
<sequence>MEQIITGIRRVVAVYILEDVVRQPVGVVLIIIGIRQAVHVCMMGLVLCHLVVVVIMLFLIILPVSV</sequence>
<keyword evidence="1" id="KW-1133">Transmembrane helix</keyword>
<gene>
    <name evidence="2" type="ORF">A2Z22_05160</name>
</gene>
<feature type="transmembrane region" description="Helical" evidence="1">
    <location>
        <begin position="40"/>
        <end position="62"/>
    </location>
</feature>
<accession>A0A1F7XAA2</accession>
<dbReference type="Proteomes" id="UP000177053">
    <property type="component" value="Unassembled WGS sequence"/>
</dbReference>
<comment type="caution">
    <text evidence="2">The sequence shown here is derived from an EMBL/GenBank/DDBJ whole genome shotgun (WGS) entry which is preliminary data.</text>
</comment>
<dbReference type="AlphaFoldDB" id="A0A1F7XAA2"/>
<keyword evidence="1" id="KW-0812">Transmembrane</keyword>
<evidence type="ECO:0000256" key="1">
    <source>
        <dbReference type="SAM" id="Phobius"/>
    </source>
</evidence>
<protein>
    <submittedName>
        <fullName evidence="2">Uncharacterized protein</fullName>
    </submittedName>
</protein>
<evidence type="ECO:0000313" key="2">
    <source>
        <dbReference type="EMBL" id="OGM11308.1"/>
    </source>
</evidence>
<evidence type="ECO:0000313" key="3">
    <source>
        <dbReference type="Proteomes" id="UP000177053"/>
    </source>
</evidence>
<keyword evidence="1" id="KW-0472">Membrane</keyword>
<dbReference type="EMBL" id="MGFS01000021">
    <property type="protein sequence ID" value="OGM11308.1"/>
    <property type="molecule type" value="Genomic_DNA"/>
</dbReference>